<reference evidence="10 11" key="1">
    <citation type="submission" date="2018-04" db="EMBL/GenBank/DDBJ databases">
        <title>Novel Campyloabacter and Helicobacter Species and Strains.</title>
        <authorList>
            <person name="Mannion A.J."/>
            <person name="Shen Z."/>
            <person name="Fox J.G."/>
        </authorList>
    </citation>
    <scope>NUCLEOTIDE SEQUENCE [LARGE SCALE GENOMIC DNA]</scope>
    <source>
        <strain evidence="10 11">MIT 04-9366</strain>
    </source>
</reference>
<dbReference type="RefSeq" id="WP_115569895.1">
    <property type="nucleotide sequence ID" value="NZ_NXLV01000012.1"/>
</dbReference>
<dbReference type="PANTHER" id="PTHR21090:SF5">
    <property type="entry name" value="PENTAFUNCTIONAL AROM POLYPEPTIDE"/>
    <property type="match status" value="1"/>
</dbReference>
<dbReference type="InterPro" id="IPR013792">
    <property type="entry name" value="RNA3'P_cycl/enolpyr_Trfase_a/b"/>
</dbReference>
<feature type="domain" description="Enolpyruvate transferase" evidence="9">
    <location>
        <begin position="17"/>
        <end position="411"/>
    </location>
</feature>
<dbReference type="PROSITE" id="PS00104">
    <property type="entry name" value="EPSP_SYNTHASE_1"/>
    <property type="match status" value="1"/>
</dbReference>
<feature type="binding site" evidence="8">
    <location>
        <position position="380"/>
    </location>
    <ligand>
        <name>phosphoenolpyruvate</name>
        <dbReference type="ChEBI" id="CHEBI:58702"/>
    </ligand>
</feature>
<dbReference type="FunFam" id="3.65.10.10:FF:000005">
    <property type="entry name" value="3-phosphoshikimate 1-carboxyvinyltransferase"/>
    <property type="match status" value="1"/>
</dbReference>
<dbReference type="NCBIfam" id="TIGR01356">
    <property type="entry name" value="aroA"/>
    <property type="match status" value="1"/>
</dbReference>
<dbReference type="GO" id="GO:0005737">
    <property type="term" value="C:cytoplasm"/>
    <property type="evidence" value="ECO:0007669"/>
    <property type="project" value="UniProtKB-SubCell"/>
</dbReference>
<feature type="active site" description="Proton acceptor" evidence="8">
    <location>
        <position position="308"/>
    </location>
</feature>
<dbReference type="InterPro" id="IPR036968">
    <property type="entry name" value="Enolpyruvate_Tfrase_sf"/>
</dbReference>
<dbReference type="PROSITE" id="PS00885">
    <property type="entry name" value="EPSP_SYNTHASE_2"/>
    <property type="match status" value="1"/>
</dbReference>
<evidence type="ECO:0000256" key="4">
    <source>
        <dbReference type="ARBA" id="ARBA00022605"/>
    </source>
</evidence>
<feature type="binding site" evidence="8">
    <location>
        <position position="308"/>
    </location>
    <ligand>
        <name>3-phosphoshikimate</name>
        <dbReference type="ChEBI" id="CHEBI:145989"/>
    </ligand>
</feature>
<comment type="caution">
    <text evidence="8">Lacks conserved residue(s) required for the propagation of feature annotation.</text>
</comment>
<dbReference type="InterPro" id="IPR001986">
    <property type="entry name" value="Enolpyruvate_Tfrase_dom"/>
</dbReference>
<dbReference type="SUPFAM" id="SSF55205">
    <property type="entry name" value="EPT/RTPC-like"/>
    <property type="match status" value="1"/>
</dbReference>
<comment type="similarity">
    <text evidence="2 8">Belongs to the EPSP synthase family.</text>
</comment>
<evidence type="ECO:0000256" key="5">
    <source>
        <dbReference type="ARBA" id="ARBA00022679"/>
    </source>
</evidence>
<keyword evidence="11" id="KW-1185">Reference proteome</keyword>
<evidence type="ECO:0000256" key="7">
    <source>
        <dbReference type="ARBA" id="ARBA00044633"/>
    </source>
</evidence>
<comment type="subunit">
    <text evidence="8">Monomer.</text>
</comment>
<dbReference type="HAMAP" id="MF_00210">
    <property type="entry name" value="EPSP_synth"/>
    <property type="match status" value="1"/>
</dbReference>
<keyword evidence="5 8" id="KW-0808">Transferase</keyword>
<evidence type="ECO:0000256" key="3">
    <source>
        <dbReference type="ARBA" id="ARBA00022490"/>
    </source>
</evidence>
<dbReference type="InterPro" id="IPR006264">
    <property type="entry name" value="EPSP_synthase"/>
</dbReference>
<feature type="binding site" evidence="8">
    <location>
        <position position="22"/>
    </location>
    <ligand>
        <name>3-phosphoshikimate</name>
        <dbReference type="ChEBI" id="CHEBI:145989"/>
    </ligand>
</feature>
<feature type="binding site" evidence="8">
    <location>
        <position position="22"/>
    </location>
    <ligand>
        <name>phosphoenolpyruvate</name>
        <dbReference type="ChEBI" id="CHEBI:58702"/>
    </ligand>
</feature>
<dbReference type="Pfam" id="PF00275">
    <property type="entry name" value="EPSP_synthase"/>
    <property type="match status" value="1"/>
</dbReference>
<sequence length="421" mass="46783">MILSPKANPPKLIEWGEISSDKSLSHRGVIFSFLAQGECEIEHFLRSQDTLATLQIAKNLGARVIEDSQKILITPPKQIAPKAQIPSQNSGTAMRLYAGLLSGVRGRYSFSGDESLSLRPMQRIKTPLELMGAKMSSSYAPFELVGSENLRGIKYTSPISSAQVKSAFILASLFAKTPSEFSEPFLSRDHSERFLRFLNAPIEIEKERIKISPLSHPLKNFSIQIPNDPSSLIFFVVACLIADNQEMSFGNVLLNPTRIEAFEVLKRMGARLEYKITQEGFEPIGEVRVSSSRLVGVEVSEKISWLIDELPALSIAFACASGESKVSGAKELRSKECDRIKAVVENLKTLGIQAYELDDGFRVVGGEFIEGRVPSFGDHRIAMSFSLVGVRKRVEIVESECVDISFPRFYEFLAKIVEVER</sequence>
<dbReference type="PIRSF" id="PIRSF000505">
    <property type="entry name" value="EPSPS"/>
    <property type="match status" value="1"/>
</dbReference>
<accession>A0A3D8IZ20</accession>
<evidence type="ECO:0000256" key="6">
    <source>
        <dbReference type="ARBA" id="ARBA00023141"/>
    </source>
</evidence>
<dbReference type="GO" id="GO:0009073">
    <property type="term" value="P:aromatic amino acid family biosynthetic process"/>
    <property type="evidence" value="ECO:0007669"/>
    <property type="project" value="UniProtKB-KW"/>
</dbReference>
<feature type="binding site" evidence="8">
    <location>
        <position position="91"/>
    </location>
    <ligand>
        <name>phosphoenolpyruvate</name>
        <dbReference type="ChEBI" id="CHEBI:58702"/>
    </ligand>
</feature>
<dbReference type="Proteomes" id="UP000257045">
    <property type="component" value="Unassembled WGS sequence"/>
</dbReference>
<evidence type="ECO:0000256" key="8">
    <source>
        <dbReference type="HAMAP-Rule" id="MF_00210"/>
    </source>
</evidence>
<evidence type="ECO:0000259" key="9">
    <source>
        <dbReference type="Pfam" id="PF00275"/>
    </source>
</evidence>
<dbReference type="UniPathway" id="UPA00053">
    <property type="reaction ID" value="UER00089"/>
</dbReference>
<keyword evidence="3 8" id="KW-0963">Cytoplasm</keyword>
<dbReference type="Gene3D" id="3.65.10.10">
    <property type="entry name" value="Enolpyruvate transferase domain"/>
    <property type="match status" value="2"/>
</dbReference>
<comment type="caution">
    <text evidence="10">The sequence shown here is derived from an EMBL/GenBank/DDBJ whole genome shotgun (WGS) entry which is preliminary data.</text>
</comment>
<dbReference type="InterPro" id="IPR023193">
    <property type="entry name" value="EPSP_synthase_CS"/>
</dbReference>
<dbReference type="CDD" id="cd01556">
    <property type="entry name" value="EPSP_synthase"/>
    <property type="match status" value="1"/>
</dbReference>
<evidence type="ECO:0000313" key="10">
    <source>
        <dbReference type="EMBL" id="RDU70236.1"/>
    </source>
</evidence>
<dbReference type="GO" id="GO:0008652">
    <property type="term" value="P:amino acid biosynthetic process"/>
    <property type="evidence" value="ECO:0007669"/>
    <property type="project" value="UniProtKB-KW"/>
</dbReference>
<dbReference type="GO" id="GO:0009423">
    <property type="term" value="P:chorismate biosynthetic process"/>
    <property type="evidence" value="ECO:0007669"/>
    <property type="project" value="UniProtKB-UniRule"/>
</dbReference>
<evidence type="ECO:0000313" key="11">
    <source>
        <dbReference type="Proteomes" id="UP000257045"/>
    </source>
</evidence>
<dbReference type="AlphaFoldDB" id="A0A3D8IZ20"/>
<organism evidence="10 11">
    <name type="scientific">Helicobacter brantae</name>
    <dbReference type="NCBI Taxonomy" id="375927"/>
    <lineage>
        <taxon>Bacteria</taxon>
        <taxon>Pseudomonadati</taxon>
        <taxon>Campylobacterota</taxon>
        <taxon>Epsilonproteobacteria</taxon>
        <taxon>Campylobacterales</taxon>
        <taxon>Helicobacteraceae</taxon>
        <taxon>Helicobacter</taxon>
    </lineage>
</organism>
<keyword evidence="4 8" id="KW-0028">Amino-acid biosynthesis</keyword>
<proteinExistence type="inferred from homology"/>
<keyword evidence="6 8" id="KW-0057">Aromatic amino acid biosynthesis</keyword>
<evidence type="ECO:0000256" key="2">
    <source>
        <dbReference type="ARBA" id="ARBA00009948"/>
    </source>
</evidence>
<comment type="subcellular location">
    <subcellularLocation>
        <location evidence="8">Cytoplasm</location>
    </subcellularLocation>
</comment>
<dbReference type="EMBL" id="NXLV01000012">
    <property type="protein sequence ID" value="RDU70236.1"/>
    <property type="molecule type" value="Genomic_DNA"/>
</dbReference>
<comment type="catalytic activity">
    <reaction evidence="7">
        <text>3-phosphoshikimate + phosphoenolpyruvate = 5-O-(1-carboxyvinyl)-3-phosphoshikimate + phosphate</text>
        <dbReference type="Rhea" id="RHEA:21256"/>
        <dbReference type="ChEBI" id="CHEBI:43474"/>
        <dbReference type="ChEBI" id="CHEBI:57701"/>
        <dbReference type="ChEBI" id="CHEBI:58702"/>
        <dbReference type="ChEBI" id="CHEBI:145989"/>
        <dbReference type="EC" id="2.5.1.19"/>
    </reaction>
    <physiologicalReaction direction="left-to-right" evidence="7">
        <dbReference type="Rhea" id="RHEA:21257"/>
    </physiologicalReaction>
</comment>
<comment type="pathway">
    <text evidence="1 8">Metabolic intermediate biosynthesis; chorismate biosynthesis; chorismate from D-erythrose 4-phosphate and phosphoenolpyruvate: step 6/7.</text>
</comment>
<feature type="binding site" evidence="8">
    <location>
        <position position="161"/>
    </location>
    <ligand>
        <name>3-phosphoshikimate</name>
        <dbReference type="ChEBI" id="CHEBI:145989"/>
    </ligand>
</feature>
<dbReference type="GO" id="GO:0003866">
    <property type="term" value="F:3-phosphoshikimate 1-carboxyvinyltransferase activity"/>
    <property type="evidence" value="ECO:0007669"/>
    <property type="project" value="UniProtKB-UniRule"/>
</dbReference>
<evidence type="ECO:0000256" key="1">
    <source>
        <dbReference type="ARBA" id="ARBA00004811"/>
    </source>
</evidence>
<feature type="binding site" evidence="8">
    <location>
        <position position="119"/>
    </location>
    <ligand>
        <name>phosphoenolpyruvate</name>
        <dbReference type="ChEBI" id="CHEBI:58702"/>
    </ligand>
</feature>
<feature type="binding site" evidence="8">
    <location>
        <position position="163"/>
    </location>
    <ligand>
        <name>3-phosphoshikimate</name>
        <dbReference type="ChEBI" id="CHEBI:145989"/>
    </ligand>
</feature>
<feature type="binding site" evidence="8">
    <location>
        <position position="339"/>
    </location>
    <ligand>
        <name>phosphoenolpyruvate</name>
        <dbReference type="ChEBI" id="CHEBI:58702"/>
    </ligand>
</feature>
<comment type="function">
    <text evidence="8">Catalyzes the transfer of the enolpyruvyl moiety of phosphoenolpyruvate (PEP) to the 5-hydroxyl of shikimate-3-phosphate (S3P) to produce enolpyruvyl shikimate-3-phosphate and inorganic phosphate.</text>
</comment>
<gene>
    <name evidence="8 10" type="primary">aroA</name>
    <name evidence="10" type="ORF">CQA58_06395</name>
</gene>
<feature type="binding site" evidence="8">
    <location>
        <position position="163"/>
    </location>
    <ligand>
        <name>phosphoenolpyruvate</name>
        <dbReference type="ChEBI" id="CHEBI:58702"/>
    </ligand>
</feature>
<protein>
    <recommendedName>
        <fullName evidence="8">3-phosphoshikimate 1-carboxyvinyltransferase</fullName>
        <ecNumber evidence="8">2.5.1.19</ecNumber>
    </recommendedName>
    <alternativeName>
        <fullName evidence="8">5-enolpyruvylshikimate-3-phosphate synthase</fullName>
        <shortName evidence="8">EPSP synthase</shortName>
        <shortName evidence="8">EPSPS</shortName>
    </alternativeName>
</protein>
<feature type="binding site" evidence="8">
    <location>
        <position position="27"/>
    </location>
    <ligand>
        <name>3-phosphoshikimate</name>
        <dbReference type="ChEBI" id="CHEBI:145989"/>
    </ligand>
</feature>
<name>A0A3D8IZ20_9HELI</name>
<dbReference type="PANTHER" id="PTHR21090">
    <property type="entry name" value="AROM/DEHYDROQUINATE SYNTHASE"/>
    <property type="match status" value="1"/>
</dbReference>
<feature type="binding site" evidence="8">
    <location>
        <position position="23"/>
    </location>
    <ligand>
        <name>3-phosphoshikimate</name>
        <dbReference type="ChEBI" id="CHEBI:145989"/>
    </ligand>
</feature>
<feature type="binding site" evidence="8">
    <location>
        <position position="335"/>
    </location>
    <ligand>
        <name>3-phosphoshikimate</name>
        <dbReference type="ChEBI" id="CHEBI:145989"/>
    </ligand>
</feature>
<dbReference type="OrthoDB" id="9809920at2"/>
<dbReference type="EC" id="2.5.1.19" evidence="8"/>